<reference evidence="1 2" key="1">
    <citation type="submission" date="2023-06" db="EMBL/GenBank/DDBJ databases">
        <authorList>
            <person name="Oyuntsetseg B."/>
            <person name="Kim S.B."/>
        </authorList>
    </citation>
    <scope>NUCLEOTIDE SEQUENCE [LARGE SCALE GENOMIC DNA]</scope>
    <source>
        <strain evidence="1 2">4-36</strain>
    </source>
</reference>
<keyword evidence="2" id="KW-1185">Reference proteome</keyword>
<dbReference type="KEGG" id="amog:QRX60_29725"/>
<dbReference type="AlphaFoldDB" id="A0A9Y2JJ43"/>
<dbReference type="Proteomes" id="UP001239397">
    <property type="component" value="Chromosome"/>
</dbReference>
<name>A0A9Y2JJ43_9PSEU</name>
<dbReference type="RefSeq" id="WP_285994723.1">
    <property type="nucleotide sequence ID" value="NZ_CP127295.1"/>
</dbReference>
<organism evidence="1 2">
    <name type="scientific">Amycolatopsis mongoliensis</name>
    <dbReference type="NCBI Taxonomy" id="715475"/>
    <lineage>
        <taxon>Bacteria</taxon>
        <taxon>Bacillati</taxon>
        <taxon>Actinomycetota</taxon>
        <taxon>Actinomycetes</taxon>
        <taxon>Pseudonocardiales</taxon>
        <taxon>Pseudonocardiaceae</taxon>
        <taxon>Amycolatopsis</taxon>
    </lineage>
</organism>
<evidence type="ECO:0000313" key="2">
    <source>
        <dbReference type="Proteomes" id="UP001239397"/>
    </source>
</evidence>
<evidence type="ECO:0000313" key="1">
    <source>
        <dbReference type="EMBL" id="WIX98238.1"/>
    </source>
</evidence>
<dbReference type="EMBL" id="CP127295">
    <property type="protein sequence ID" value="WIX98238.1"/>
    <property type="molecule type" value="Genomic_DNA"/>
</dbReference>
<proteinExistence type="predicted"/>
<gene>
    <name evidence="1" type="ORF">QRX60_29725</name>
</gene>
<accession>A0A9Y2JJ43</accession>
<protein>
    <submittedName>
        <fullName evidence="1">Uncharacterized protein</fullName>
    </submittedName>
</protein>
<sequence length="276" mass="30517">MDAALSPQEKAAVEVAGRVLDATAQQDEDLEGISLVRSDGRRVALVESTVGEQRELGLPHLRRESDMRWTAPARWWWLVTVSDFRCLSRVRDVLPVAARACEAHGVTTPAELPVPVTAAVPDLHWLVHMAPVHLAGHPEKLDEPATVSVKPGHSRAPADMATVVPALEQWVVTGQAARALAKLARRRADERHLYLTVDYTGLAPDAFDALVRADGVPEEPLRDRGDISHLWVAPVFGRRVLLWSHQDGWSRHEPYPTAVALGRQQYQLGQLQRGML</sequence>